<feature type="compositionally biased region" description="Low complexity" evidence="1">
    <location>
        <begin position="93"/>
        <end position="125"/>
    </location>
</feature>
<gene>
    <name evidence="3" type="ORF">J5W02_13705</name>
</gene>
<feature type="signal peptide" evidence="2">
    <location>
        <begin position="1"/>
        <end position="31"/>
    </location>
</feature>
<feature type="region of interest" description="Disordered" evidence="1">
    <location>
        <begin position="152"/>
        <end position="200"/>
    </location>
</feature>
<organism evidence="3 4">
    <name type="scientific">Caproiciproducens faecalis</name>
    <dbReference type="NCBI Taxonomy" id="2820301"/>
    <lineage>
        <taxon>Bacteria</taxon>
        <taxon>Bacillati</taxon>
        <taxon>Bacillota</taxon>
        <taxon>Clostridia</taxon>
        <taxon>Eubacteriales</taxon>
        <taxon>Acutalibacteraceae</taxon>
        <taxon>Caproiciproducens</taxon>
    </lineage>
</organism>
<feature type="chain" id="PRO_5045757881" description="DUF5666 domain-containing protein" evidence="2">
    <location>
        <begin position="32"/>
        <end position="240"/>
    </location>
</feature>
<evidence type="ECO:0000313" key="4">
    <source>
        <dbReference type="Proteomes" id="UP000719942"/>
    </source>
</evidence>
<sequence length="240" mass="24083">MMDSMVKRVGAVLLAAVCAVSLAACSSQAAAADTASQSASGNDTDNQTTVYGKVTAVNGSKITLVLGTLNRGEGGQRREGGNQSGASRSGEKGNPPSKNSTGSGSSHSESQNPKQSDSGKAGNLGLLTLTGETKTITISDESVVTKQNMHFNRQAPNGKAEQGTGSSTSSTGDTSDTYSTKGINNTDGNAKGESASLNDITVGSILKVTTETGTDKLVSVQILSGGTGEKPVESGTSSQS</sequence>
<feature type="compositionally biased region" description="Low complexity" evidence="1">
    <location>
        <begin position="163"/>
        <end position="180"/>
    </location>
</feature>
<feature type="region of interest" description="Disordered" evidence="1">
    <location>
        <begin position="68"/>
        <end position="125"/>
    </location>
</feature>
<reference evidence="3 4" key="1">
    <citation type="submission" date="2021-03" db="EMBL/GenBank/DDBJ databases">
        <title>Caproiciproducens sp. nov. isolated from feces of cow.</title>
        <authorList>
            <person name="Choi J.-Y."/>
        </authorList>
    </citation>
    <scope>NUCLEOTIDE SEQUENCE [LARGE SCALE GENOMIC DNA]</scope>
    <source>
        <strain evidence="3 4">AGMB10547</strain>
    </source>
</reference>
<dbReference type="PROSITE" id="PS51257">
    <property type="entry name" value="PROKAR_LIPOPROTEIN"/>
    <property type="match status" value="1"/>
</dbReference>
<keyword evidence="2" id="KW-0732">Signal</keyword>
<evidence type="ECO:0000313" key="3">
    <source>
        <dbReference type="EMBL" id="MBW7573866.1"/>
    </source>
</evidence>
<comment type="caution">
    <text evidence="3">The sequence shown here is derived from an EMBL/GenBank/DDBJ whole genome shotgun (WGS) entry which is preliminary data.</text>
</comment>
<dbReference type="RefSeq" id="WP_219966271.1">
    <property type="nucleotide sequence ID" value="NZ_JAGFNZ010000006.1"/>
</dbReference>
<keyword evidence="4" id="KW-1185">Reference proteome</keyword>
<evidence type="ECO:0008006" key="5">
    <source>
        <dbReference type="Google" id="ProtNLM"/>
    </source>
</evidence>
<accession>A0ABS7DRE1</accession>
<evidence type="ECO:0000256" key="2">
    <source>
        <dbReference type="SAM" id="SignalP"/>
    </source>
</evidence>
<name>A0ABS7DRE1_9FIRM</name>
<dbReference type="EMBL" id="JAGFNZ010000006">
    <property type="protein sequence ID" value="MBW7573866.1"/>
    <property type="molecule type" value="Genomic_DNA"/>
</dbReference>
<proteinExistence type="predicted"/>
<dbReference type="Proteomes" id="UP000719942">
    <property type="component" value="Unassembled WGS sequence"/>
</dbReference>
<evidence type="ECO:0000256" key="1">
    <source>
        <dbReference type="SAM" id="MobiDB-lite"/>
    </source>
</evidence>
<protein>
    <recommendedName>
        <fullName evidence="5">DUF5666 domain-containing protein</fullName>
    </recommendedName>
</protein>